<feature type="region of interest" description="Disordered" evidence="1">
    <location>
        <begin position="27"/>
        <end position="46"/>
    </location>
</feature>
<accession>A0A933SID4</accession>
<dbReference type="Gene3D" id="1.25.40.10">
    <property type="entry name" value="Tetratricopeptide repeat domain"/>
    <property type="match status" value="1"/>
</dbReference>
<dbReference type="PROSITE" id="PS51257">
    <property type="entry name" value="PROKAR_LIPOPROTEIN"/>
    <property type="match status" value="1"/>
</dbReference>
<sequence>MTRTVPSRAALVALLVLSCVPAASNASAAAAPRTTPRTPVRSGAAAARAPVAALKRPATAIAAEARAFEDEGDYAKAAARLRELRAQSAPDADLELFLALDEARSGRPDSAWARLTGPLLTAALADSLPATRQREYDFQHREAAWRSGRYEGWNWYVARARAEVALVTRRWREACDAARIAAAARPLSGKDQLLLAVAAGRADRASEAAAAAARAVALDPSLPEAHSLHGLWEWRAGRRANARAAFESAIARDSSYRNAALALARMQLPGMRPDSLPVRFLSGRRQVAMLVSARRPKQEETPRFDQPAGVLGAPRMELDAEMKRQLQLARPLRLFVTVYVDEQGRPVVNDLPFAPAGSLPDRLVADVNTLASTWRFRPAQRLGNPVACWATLELTLNP</sequence>
<gene>
    <name evidence="3" type="ORF">HZA61_13275</name>
</gene>
<evidence type="ECO:0000256" key="1">
    <source>
        <dbReference type="SAM" id="MobiDB-lite"/>
    </source>
</evidence>
<evidence type="ECO:0008006" key="5">
    <source>
        <dbReference type="Google" id="ProtNLM"/>
    </source>
</evidence>
<reference evidence="3" key="1">
    <citation type="submission" date="2020-07" db="EMBL/GenBank/DDBJ databases">
        <title>Huge and variable diversity of episymbiotic CPR bacteria and DPANN archaea in groundwater ecosystems.</title>
        <authorList>
            <person name="He C.Y."/>
            <person name="Keren R."/>
            <person name="Whittaker M."/>
            <person name="Farag I.F."/>
            <person name="Doudna J."/>
            <person name="Cate J.H.D."/>
            <person name="Banfield J.F."/>
        </authorList>
    </citation>
    <scope>NUCLEOTIDE SEQUENCE</scope>
    <source>
        <strain evidence="3">NC_groundwater_1813_Pr3_B-0.1um_71_17</strain>
    </source>
</reference>
<protein>
    <recommendedName>
        <fullName evidence="5">Tetratricopeptide repeat protein</fullName>
    </recommendedName>
</protein>
<evidence type="ECO:0000256" key="2">
    <source>
        <dbReference type="SAM" id="SignalP"/>
    </source>
</evidence>
<keyword evidence="2" id="KW-0732">Signal</keyword>
<dbReference type="SUPFAM" id="SSF48452">
    <property type="entry name" value="TPR-like"/>
    <property type="match status" value="1"/>
</dbReference>
<dbReference type="InterPro" id="IPR011990">
    <property type="entry name" value="TPR-like_helical_dom_sf"/>
</dbReference>
<comment type="caution">
    <text evidence="3">The sequence shown here is derived from an EMBL/GenBank/DDBJ whole genome shotgun (WGS) entry which is preliminary data.</text>
</comment>
<dbReference type="EMBL" id="JACRIW010000093">
    <property type="protein sequence ID" value="MBI5170454.1"/>
    <property type="molecule type" value="Genomic_DNA"/>
</dbReference>
<proteinExistence type="predicted"/>
<dbReference type="Proteomes" id="UP000696931">
    <property type="component" value="Unassembled WGS sequence"/>
</dbReference>
<evidence type="ECO:0000313" key="4">
    <source>
        <dbReference type="Proteomes" id="UP000696931"/>
    </source>
</evidence>
<evidence type="ECO:0000313" key="3">
    <source>
        <dbReference type="EMBL" id="MBI5170454.1"/>
    </source>
</evidence>
<name>A0A933SID4_UNCEI</name>
<feature type="chain" id="PRO_5037864386" description="Tetratricopeptide repeat protein" evidence="2">
    <location>
        <begin position="29"/>
        <end position="398"/>
    </location>
</feature>
<organism evidence="3 4">
    <name type="scientific">Eiseniibacteriota bacterium</name>
    <dbReference type="NCBI Taxonomy" id="2212470"/>
    <lineage>
        <taxon>Bacteria</taxon>
        <taxon>Candidatus Eiseniibacteriota</taxon>
    </lineage>
</organism>
<dbReference type="AlphaFoldDB" id="A0A933SID4"/>
<feature type="signal peptide" evidence="2">
    <location>
        <begin position="1"/>
        <end position="28"/>
    </location>
</feature>